<reference evidence="3" key="1">
    <citation type="submission" date="2025-08" db="UniProtKB">
        <authorList>
            <consortium name="RefSeq"/>
        </authorList>
    </citation>
    <scope>IDENTIFICATION</scope>
    <source>
        <tissue evidence="3">Gonads</tissue>
    </source>
</reference>
<sequence>MLETQDWKDFSIDSWYEKFQHIAIKTLILEIPADILSKFQYEEASEISDDEETLDEEVVLPNEFKEKLKNALNCLGKTVFVKNNWHAPMDAKMFSVGNTLKAQNIDDIILYFTTSTIIQEDFSNVKAIPFCIALRKWICIHPAAEFRCIVINNILRGITPRDWPTFYNHYKEEGQEIIEKLQKFFTENVKEKFIRKNYTFDVVLSYPDQPVILDFGPLNTKTNLYAFSWKEIGPLLNKEVPAEVAPVFRYLESDIGIMTRADALRKIRVSE</sequence>
<proteinExistence type="inferred from homology"/>
<dbReference type="GO" id="GO:0051301">
    <property type="term" value="P:cell division"/>
    <property type="evidence" value="ECO:0007669"/>
    <property type="project" value="UniProtKB-KW"/>
</dbReference>
<dbReference type="Pfam" id="PF07065">
    <property type="entry name" value="D123"/>
    <property type="match status" value="1"/>
</dbReference>
<dbReference type="InParanoid" id="A0A6J2X5G0"/>
<organism evidence="2 3">
    <name type="scientific">Sitophilus oryzae</name>
    <name type="common">Rice weevil</name>
    <name type="synonym">Curculio oryzae</name>
    <dbReference type="NCBI Taxonomy" id="7048"/>
    <lineage>
        <taxon>Eukaryota</taxon>
        <taxon>Metazoa</taxon>
        <taxon>Ecdysozoa</taxon>
        <taxon>Arthropoda</taxon>
        <taxon>Hexapoda</taxon>
        <taxon>Insecta</taxon>
        <taxon>Pterygota</taxon>
        <taxon>Neoptera</taxon>
        <taxon>Endopterygota</taxon>
        <taxon>Coleoptera</taxon>
        <taxon>Polyphaga</taxon>
        <taxon>Cucujiformia</taxon>
        <taxon>Curculionidae</taxon>
        <taxon>Dryophthorinae</taxon>
        <taxon>Sitophilus</taxon>
    </lineage>
</organism>
<keyword evidence="2" id="KW-1185">Reference proteome</keyword>
<dbReference type="PANTHER" id="PTHR15323">
    <property type="entry name" value="D123 PROTEIN"/>
    <property type="match status" value="1"/>
</dbReference>
<comment type="similarity">
    <text evidence="1">Belongs to the CDC123 family.</text>
</comment>
<evidence type="ECO:0000313" key="3">
    <source>
        <dbReference type="RefSeq" id="XP_030746230.1"/>
    </source>
</evidence>
<dbReference type="PANTHER" id="PTHR15323:SF6">
    <property type="entry name" value="CELL DIVISION CYCLE PROTEIN 123 HOMOLOG"/>
    <property type="match status" value="1"/>
</dbReference>
<accession>A0A6J2X5G0</accession>
<evidence type="ECO:0000313" key="2">
    <source>
        <dbReference type="Proteomes" id="UP000504635"/>
    </source>
</evidence>
<dbReference type="KEGG" id="soy:115875034"/>
<name>A0A6J2X5G0_SITOR</name>
<dbReference type="RefSeq" id="XP_030746230.1">
    <property type="nucleotide sequence ID" value="XM_030890370.1"/>
</dbReference>
<protein>
    <submittedName>
        <fullName evidence="3">Cell division cycle protein 123 homolog</fullName>
    </submittedName>
</protein>
<dbReference type="GO" id="GO:0005737">
    <property type="term" value="C:cytoplasm"/>
    <property type="evidence" value="ECO:0007669"/>
    <property type="project" value="TreeGrafter"/>
</dbReference>
<keyword evidence="3" id="KW-0132">Cell division</keyword>
<dbReference type="AlphaFoldDB" id="A0A6J2X5G0"/>
<gene>
    <name evidence="3" type="primary">LOC115875034</name>
</gene>
<dbReference type="GeneID" id="115875034"/>
<dbReference type="OrthoDB" id="360540at2759"/>
<dbReference type="InterPro" id="IPR009772">
    <property type="entry name" value="CDC123"/>
</dbReference>
<dbReference type="Proteomes" id="UP000504635">
    <property type="component" value="Unplaced"/>
</dbReference>
<keyword evidence="3" id="KW-0131">Cell cycle</keyword>
<evidence type="ECO:0000256" key="1">
    <source>
        <dbReference type="ARBA" id="ARBA00011047"/>
    </source>
</evidence>